<dbReference type="GO" id="GO:0016020">
    <property type="term" value="C:membrane"/>
    <property type="evidence" value="ECO:0007669"/>
    <property type="project" value="TreeGrafter"/>
</dbReference>
<reference evidence="2" key="1">
    <citation type="journal article" date="2020" name="mSystems">
        <title>Genome- and Community-Level Interaction Insights into Carbon Utilization and Element Cycling Functions of Hydrothermarchaeota in Hydrothermal Sediment.</title>
        <authorList>
            <person name="Zhou Z."/>
            <person name="Liu Y."/>
            <person name="Xu W."/>
            <person name="Pan J."/>
            <person name="Luo Z.H."/>
            <person name="Li M."/>
        </authorList>
    </citation>
    <scope>NUCLEOTIDE SEQUENCE [LARGE SCALE GENOMIC DNA]</scope>
    <source>
        <strain evidence="2">SpSt-637</strain>
    </source>
</reference>
<keyword evidence="2" id="KW-0808">Transferase</keyword>
<comment type="caution">
    <text evidence="2">The sequence shown here is derived from an EMBL/GenBank/DDBJ whole genome shotgun (WGS) entry which is preliminary data.</text>
</comment>
<dbReference type="SUPFAM" id="SSF53756">
    <property type="entry name" value="UDP-Glycosyltransferase/glycogen phosphorylase"/>
    <property type="match status" value="1"/>
</dbReference>
<feature type="domain" description="Glycosyl transferase family 1" evidence="1">
    <location>
        <begin position="214"/>
        <end position="382"/>
    </location>
</feature>
<dbReference type="Pfam" id="PF00534">
    <property type="entry name" value="Glycos_transf_1"/>
    <property type="match status" value="1"/>
</dbReference>
<evidence type="ECO:0000259" key="1">
    <source>
        <dbReference type="Pfam" id="PF00534"/>
    </source>
</evidence>
<dbReference type="EMBL" id="DTBD01000004">
    <property type="protein sequence ID" value="HGQ63684.1"/>
    <property type="molecule type" value="Genomic_DNA"/>
</dbReference>
<gene>
    <name evidence="2" type="ORF">ENU08_00315</name>
</gene>
<accession>A0A7C4JIE0</accession>
<dbReference type="InterPro" id="IPR038013">
    <property type="entry name" value="ALG11"/>
</dbReference>
<sequence>MYAIVAHHFWDRPGGGQLVCASVAKAFEATGYKPVLSSVPRFELLDKYVEWFGINLSSYNVVSAINVKLRAFGIYLRLLVWLSIEKALDRYAPSIVFTDECTYKPVEKFIKEKGVRFIEYIHFPIELSIDPKYKSSGLYYGEDPYILERYSKFPMNIYWWGYSKLLPMFLRRNPFEIASLVLTNSRWTADLCRQIYGDTPKVLNPPIAPNVEVLKKPREFDERVNAVVMLGRFSEEKRYHWVIEEVLPMLKKEVNDVKLYIFGGAKTRTSISYIERVEELARRRGFRVSRRMDNSADLYLVPDAPRNTINNVMDRAKVFLHATINEHWGIAVAEAMARGLPVVVHRSGGTWSDLVAEGVYGYGYTDAQEAIETVSRILTDKNIWSSFSAKSIAKAKNLTLDKFIEQFRYLVKPLT</sequence>
<dbReference type="GO" id="GO:0006487">
    <property type="term" value="P:protein N-linked glycosylation"/>
    <property type="evidence" value="ECO:0007669"/>
    <property type="project" value="TreeGrafter"/>
</dbReference>
<protein>
    <submittedName>
        <fullName evidence="2">Glycosyltransferase</fullName>
    </submittedName>
</protein>
<organism evidence="2">
    <name type="scientific">Ignisphaera aggregans</name>
    <dbReference type="NCBI Taxonomy" id="334771"/>
    <lineage>
        <taxon>Archaea</taxon>
        <taxon>Thermoproteota</taxon>
        <taxon>Thermoprotei</taxon>
        <taxon>Desulfurococcales</taxon>
        <taxon>Desulfurococcaceae</taxon>
        <taxon>Ignisphaera</taxon>
    </lineage>
</organism>
<name>A0A7C4JIE0_9CREN</name>
<dbReference type="PANTHER" id="PTHR45919:SF1">
    <property type="entry name" value="GDP-MAN:MAN(3)GLCNAC(2)-PP-DOL ALPHA-1,2-MANNOSYLTRANSFERASE"/>
    <property type="match status" value="1"/>
</dbReference>
<dbReference type="GO" id="GO:0004377">
    <property type="term" value="F:GDP-Man:Man(3)GlcNAc(2)-PP-Dol alpha-1,2-mannosyltransferase activity"/>
    <property type="evidence" value="ECO:0007669"/>
    <property type="project" value="InterPro"/>
</dbReference>
<dbReference type="Gene3D" id="3.40.50.2000">
    <property type="entry name" value="Glycogen Phosphorylase B"/>
    <property type="match status" value="1"/>
</dbReference>
<proteinExistence type="predicted"/>
<dbReference type="AlphaFoldDB" id="A0A7C4JIE0"/>
<dbReference type="InterPro" id="IPR001296">
    <property type="entry name" value="Glyco_trans_1"/>
</dbReference>
<evidence type="ECO:0000313" key="2">
    <source>
        <dbReference type="EMBL" id="HGQ63684.1"/>
    </source>
</evidence>
<dbReference type="PANTHER" id="PTHR45919">
    <property type="entry name" value="GDP-MAN:MAN(3)GLCNAC(2)-PP-DOL ALPHA-1,2-MANNOSYLTRANSFERASE"/>
    <property type="match status" value="1"/>
</dbReference>